<dbReference type="EMBL" id="AP017470">
    <property type="protein sequence ID" value="BBB32231.1"/>
    <property type="molecule type" value="Genomic_DNA"/>
</dbReference>
<keyword evidence="2" id="KW-0564">Palmitate</keyword>
<dbReference type="GO" id="GO:0015562">
    <property type="term" value="F:efflux transmembrane transporter activity"/>
    <property type="evidence" value="ECO:0007669"/>
    <property type="project" value="InterPro"/>
</dbReference>
<feature type="signal peptide" evidence="2">
    <location>
        <begin position="1"/>
        <end position="22"/>
    </location>
</feature>
<evidence type="ECO:0000256" key="3">
    <source>
        <dbReference type="SAM" id="Coils"/>
    </source>
</evidence>
<sequence length="474" mass="54513">MIKKIAVLFAIIVFFQVSCNLAPEVEEKKITPEKESFVNSKKQNKKLGDLNWWNEFNDKNLNTFILDAQKNSLDFKNADLTVEKFKLLYRVSKSNFWPNISLSTGAMRNKTNLRTFLPQGGAFKNTTYSFTFDASYEIDLFNKLKNERKQSLYSFLNMEQTQKSLKLSIIANATSLYLKYSELKKEIKNTEKTIEVYKIIRDTAYKNYLDGVYPSETFLLAENQLNQLENTLNSLKQNKIILEQSIKNILSKHNASIKTTDFDKLKREIKPLNPGLPSELLLRRPDVLASYLDVKAKASSVGINKANLFPSIKLTASDGFKTTELSLLLNQKSNVWNFGINIFQPIFNRGALRNKLKISKKDLEIAINNYKKTVINAFTEVDSLLEQYETITIQINSEKKAVSSLKTILDKKKKDYINGTDTLENYLNQKIAYINEKNKLDRLYLNLLLNRVSLYKALGGGVNLLKNNEYRGEK</sequence>
<dbReference type="PANTHER" id="PTHR30203">
    <property type="entry name" value="OUTER MEMBRANE CATION EFFLUX PROTEIN"/>
    <property type="match status" value="1"/>
</dbReference>
<comment type="subcellular location">
    <subcellularLocation>
        <location evidence="2">Cell membrane</location>
        <topology evidence="2">Lipid-anchor</topology>
    </subcellularLocation>
</comment>
<accession>A0A7R6PPZ9</accession>
<evidence type="ECO:0000256" key="1">
    <source>
        <dbReference type="ARBA" id="ARBA00007613"/>
    </source>
</evidence>
<comment type="similarity">
    <text evidence="1 2">Belongs to the outer membrane factor (OMF) (TC 1.B.17) family.</text>
</comment>
<keyword evidence="2" id="KW-0732">Signal</keyword>
<reference evidence="4 5" key="1">
    <citation type="journal article" date="2012" name="Extremophiles">
        <title>Thermotomaculum hydrothermale gen. nov., sp. nov., a novel heterotrophic thermophile within the phylum Acidobacteria from a deep-sea hydrothermal vent chimney in the Southern Okinawa Trough.</title>
        <authorList>
            <person name="Izumi H."/>
            <person name="Nunoura T."/>
            <person name="Miyazaki M."/>
            <person name="Mino S."/>
            <person name="Toki T."/>
            <person name="Takai K."/>
            <person name="Sako Y."/>
            <person name="Sawabe T."/>
            <person name="Nakagawa S."/>
        </authorList>
    </citation>
    <scope>NUCLEOTIDE SEQUENCE [LARGE SCALE GENOMIC DNA]</scope>
    <source>
        <strain evidence="4 5">AC55</strain>
    </source>
</reference>
<keyword evidence="2" id="KW-0812">Transmembrane</keyword>
<dbReference type="Gene3D" id="2.20.200.10">
    <property type="entry name" value="Outer membrane efflux proteins (OEP)"/>
    <property type="match status" value="1"/>
</dbReference>
<protein>
    <submittedName>
        <fullName evidence="4">RND family efflux pump outer membrane lipoprotein</fullName>
    </submittedName>
</protein>
<dbReference type="KEGG" id="thyd:TTHT_0656"/>
<proteinExistence type="inferred from homology"/>
<keyword evidence="2 4" id="KW-0449">Lipoprotein</keyword>
<keyword evidence="3" id="KW-0175">Coiled coil</keyword>
<dbReference type="SUPFAM" id="SSF56954">
    <property type="entry name" value="Outer membrane efflux proteins (OEP)"/>
    <property type="match status" value="1"/>
</dbReference>
<gene>
    <name evidence="4" type="ORF">TTHT_0656</name>
</gene>
<dbReference type="Proteomes" id="UP000595564">
    <property type="component" value="Chromosome"/>
</dbReference>
<name>A0A7R6PPZ9_9BACT</name>
<feature type="chain" id="PRO_5033108112" evidence="2">
    <location>
        <begin position="23"/>
        <end position="474"/>
    </location>
</feature>
<keyword evidence="5" id="KW-1185">Reference proteome</keyword>
<dbReference type="InterPro" id="IPR010131">
    <property type="entry name" value="MdtP/NodT-like"/>
</dbReference>
<dbReference type="InterPro" id="IPR003423">
    <property type="entry name" value="OMP_efflux"/>
</dbReference>
<feature type="coiled-coil region" evidence="3">
    <location>
        <begin position="173"/>
        <end position="252"/>
    </location>
</feature>
<evidence type="ECO:0000313" key="5">
    <source>
        <dbReference type="Proteomes" id="UP000595564"/>
    </source>
</evidence>
<dbReference type="GO" id="GO:0005886">
    <property type="term" value="C:plasma membrane"/>
    <property type="evidence" value="ECO:0007669"/>
    <property type="project" value="UniProtKB-SubCell"/>
</dbReference>
<organism evidence="4 5">
    <name type="scientific">Thermotomaculum hydrothermale</name>
    <dbReference type="NCBI Taxonomy" id="981385"/>
    <lineage>
        <taxon>Bacteria</taxon>
        <taxon>Pseudomonadati</taxon>
        <taxon>Acidobacteriota</taxon>
        <taxon>Holophagae</taxon>
        <taxon>Thermotomaculales</taxon>
        <taxon>Thermotomaculaceae</taxon>
        <taxon>Thermotomaculum</taxon>
    </lineage>
</organism>
<dbReference type="AlphaFoldDB" id="A0A7R6PPZ9"/>
<dbReference type="Pfam" id="PF02321">
    <property type="entry name" value="OEP"/>
    <property type="match status" value="2"/>
</dbReference>
<evidence type="ECO:0000256" key="2">
    <source>
        <dbReference type="RuleBase" id="RU362097"/>
    </source>
</evidence>
<dbReference type="RefSeq" id="WP_201328574.1">
    <property type="nucleotide sequence ID" value="NZ_AP017470.1"/>
</dbReference>
<keyword evidence="2" id="KW-1134">Transmembrane beta strand</keyword>
<evidence type="ECO:0000313" key="4">
    <source>
        <dbReference type="EMBL" id="BBB32231.1"/>
    </source>
</evidence>
<dbReference type="PANTHER" id="PTHR30203:SF30">
    <property type="entry name" value="OUTER MEMBRANE PROTEIN-RELATED"/>
    <property type="match status" value="1"/>
</dbReference>
<keyword evidence="2" id="KW-0472">Membrane</keyword>
<dbReference type="NCBIfam" id="TIGR01845">
    <property type="entry name" value="outer_NodT"/>
    <property type="match status" value="1"/>
</dbReference>
<dbReference type="Gene3D" id="1.20.1600.10">
    <property type="entry name" value="Outer membrane efflux proteins (OEP)"/>
    <property type="match status" value="1"/>
</dbReference>